<dbReference type="Pfam" id="PF00582">
    <property type="entry name" value="Usp"/>
    <property type="match status" value="2"/>
</dbReference>
<dbReference type="Proteomes" id="UP000635606">
    <property type="component" value="Unassembled WGS sequence"/>
</dbReference>
<reference evidence="3" key="1">
    <citation type="submission" date="2021-01" db="EMBL/GenBank/DDBJ databases">
        <title>Whole genome shotgun sequence of Virgisporangium ochraceum NBRC 16418.</title>
        <authorList>
            <person name="Komaki H."/>
            <person name="Tamura T."/>
        </authorList>
    </citation>
    <scope>NUCLEOTIDE SEQUENCE</scope>
    <source>
        <strain evidence="3">NBRC 16418</strain>
    </source>
</reference>
<comment type="caution">
    <text evidence="3">The sequence shown here is derived from an EMBL/GenBank/DDBJ whole genome shotgun (WGS) entry which is preliminary data.</text>
</comment>
<feature type="domain" description="UspA" evidence="2">
    <location>
        <begin position="7"/>
        <end position="125"/>
    </location>
</feature>
<keyword evidence="4" id="KW-1185">Reference proteome</keyword>
<dbReference type="EMBL" id="BOPH01000088">
    <property type="protein sequence ID" value="GIJ71501.1"/>
    <property type="molecule type" value="Genomic_DNA"/>
</dbReference>
<accession>A0A8J4EE98</accession>
<dbReference type="InterPro" id="IPR006016">
    <property type="entry name" value="UspA"/>
</dbReference>
<name>A0A8J4EE98_9ACTN</name>
<dbReference type="PANTHER" id="PTHR46268:SF6">
    <property type="entry name" value="UNIVERSAL STRESS PROTEIN UP12"/>
    <property type="match status" value="1"/>
</dbReference>
<dbReference type="AlphaFoldDB" id="A0A8J4EE98"/>
<gene>
    <name evidence="3" type="ORF">Voc01_064180</name>
</gene>
<dbReference type="InterPro" id="IPR014729">
    <property type="entry name" value="Rossmann-like_a/b/a_fold"/>
</dbReference>
<proteinExistence type="inferred from homology"/>
<dbReference type="RefSeq" id="WP_203931365.1">
    <property type="nucleotide sequence ID" value="NZ_BOPH01000088.1"/>
</dbReference>
<sequence>MVNGPERTVVVGVGSAAGDGCVVEAAAQEAVAREARLVVVHVVAPGTGPGPAVRRRVEAAAAAARAAHPGLDVSLTVTAGDPVEELLAHRCDLLVTGHRSRTRRRNRRSSVALGVTDRATVPVLVWPSGADPGCPGGDGVLVAVDGYGDDAVLRFAFDEAVARQMPVVAEHVWSAPTDGARRGPVTPSADEARELVGAAVGAGRAGVAVRTVVRRSLDVAIALNATARSADLAVIGAHRGRGAGGGVRRALIQRGACPVAVVPVTGRSSPGSARDA</sequence>
<dbReference type="PANTHER" id="PTHR46268">
    <property type="entry name" value="STRESS RESPONSE PROTEIN NHAX"/>
    <property type="match status" value="1"/>
</dbReference>
<comment type="similarity">
    <text evidence="1">Belongs to the universal stress protein A family.</text>
</comment>
<feature type="domain" description="UspA" evidence="2">
    <location>
        <begin position="140"/>
        <end position="263"/>
    </location>
</feature>
<dbReference type="Gene3D" id="3.40.50.620">
    <property type="entry name" value="HUPs"/>
    <property type="match status" value="2"/>
</dbReference>
<protein>
    <recommendedName>
        <fullName evidence="2">UspA domain-containing protein</fullName>
    </recommendedName>
</protein>
<evidence type="ECO:0000256" key="1">
    <source>
        <dbReference type="ARBA" id="ARBA00008791"/>
    </source>
</evidence>
<organism evidence="3 4">
    <name type="scientific">Virgisporangium ochraceum</name>
    <dbReference type="NCBI Taxonomy" id="65505"/>
    <lineage>
        <taxon>Bacteria</taxon>
        <taxon>Bacillati</taxon>
        <taxon>Actinomycetota</taxon>
        <taxon>Actinomycetes</taxon>
        <taxon>Micromonosporales</taxon>
        <taxon>Micromonosporaceae</taxon>
        <taxon>Virgisporangium</taxon>
    </lineage>
</organism>
<evidence type="ECO:0000313" key="4">
    <source>
        <dbReference type="Proteomes" id="UP000635606"/>
    </source>
</evidence>
<dbReference type="SUPFAM" id="SSF52402">
    <property type="entry name" value="Adenine nucleotide alpha hydrolases-like"/>
    <property type="match status" value="2"/>
</dbReference>
<evidence type="ECO:0000313" key="3">
    <source>
        <dbReference type="EMBL" id="GIJ71501.1"/>
    </source>
</evidence>
<evidence type="ECO:0000259" key="2">
    <source>
        <dbReference type="Pfam" id="PF00582"/>
    </source>
</evidence>